<protein>
    <recommendedName>
        <fullName evidence="2">SnoaL-like domain-containing protein</fullName>
    </recommendedName>
</protein>
<dbReference type="AlphaFoldDB" id="A0A6J4RBU9"/>
<gene>
    <name evidence="1" type="ORF">AVDCRST_MAG58-3602</name>
</gene>
<dbReference type="InterPro" id="IPR032710">
    <property type="entry name" value="NTF2-like_dom_sf"/>
</dbReference>
<dbReference type="SUPFAM" id="SSF54427">
    <property type="entry name" value="NTF2-like"/>
    <property type="match status" value="1"/>
</dbReference>
<organism evidence="1">
    <name type="scientific">uncultured Rubrobacteraceae bacterium</name>
    <dbReference type="NCBI Taxonomy" id="349277"/>
    <lineage>
        <taxon>Bacteria</taxon>
        <taxon>Bacillati</taxon>
        <taxon>Actinomycetota</taxon>
        <taxon>Rubrobacteria</taxon>
        <taxon>Rubrobacterales</taxon>
        <taxon>Rubrobacteraceae</taxon>
        <taxon>environmental samples</taxon>
    </lineage>
</organism>
<dbReference type="EMBL" id="CADCVF010000075">
    <property type="protein sequence ID" value="CAA9466979.1"/>
    <property type="molecule type" value="Genomic_DNA"/>
</dbReference>
<accession>A0A6J4RBU9</accession>
<evidence type="ECO:0008006" key="2">
    <source>
        <dbReference type="Google" id="ProtNLM"/>
    </source>
</evidence>
<reference evidence="1" key="1">
    <citation type="submission" date="2020-02" db="EMBL/GenBank/DDBJ databases">
        <authorList>
            <person name="Meier V. D."/>
        </authorList>
    </citation>
    <scope>NUCLEOTIDE SEQUENCE</scope>
    <source>
        <strain evidence="1">AVDCRST_MAG58</strain>
    </source>
</reference>
<proteinExistence type="predicted"/>
<sequence>MTAEENKALARMEIEEIWTKGNLAAADEIYAPNYTSHQPAGAEDIRGLGAIKLFRSLPGDTERKGLKCATFTLPSSLTFCW</sequence>
<name>A0A6J4RBU9_9ACTN</name>
<evidence type="ECO:0000313" key="1">
    <source>
        <dbReference type="EMBL" id="CAA9466979.1"/>
    </source>
</evidence>
<dbReference type="Gene3D" id="3.10.450.50">
    <property type="match status" value="1"/>
</dbReference>